<protein>
    <submittedName>
        <fullName evidence="6">S-layer homology domain-containing protein</fullName>
    </submittedName>
</protein>
<dbReference type="RefSeq" id="WP_349139459.1">
    <property type="nucleotide sequence ID" value="NZ_JBBMFT010000002.1"/>
</dbReference>
<name>A0ABV1EP20_9FIRM</name>
<dbReference type="PANTHER" id="PTHR43037">
    <property type="entry name" value="UNNAMED PRODUCT-RELATED"/>
    <property type="match status" value="1"/>
</dbReference>
<feature type="domain" description="SLH" evidence="5">
    <location>
        <begin position="143"/>
        <end position="206"/>
    </location>
</feature>
<feature type="signal peptide" evidence="4">
    <location>
        <begin position="1"/>
        <end position="25"/>
    </location>
</feature>
<evidence type="ECO:0000256" key="2">
    <source>
        <dbReference type="ARBA" id="ARBA00022737"/>
    </source>
</evidence>
<keyword evidence="2" id="KW-0677">Repeat</keyword>
<keyword evidence="3" id="KW-0378">Hydrolase</keyword>
<dbReference type="SUPFAM" id="SSF53474">
    <property type="entry name" value="alpha/beta-Hydrolases"/>
    <property type="match status" value="3"/>
</dbReference>
<dbReference type="EMBL" id="JBBMFT010000002">
    <property type="protein sequence ID" value="MEQ2455859.1"/>
    <property type="molecule type" value="Genomic_DNA"/>
</dbReference>
<dbReference type="PROSITE" id="PS51272">
    <property type="entry name" value="SLH"/>
    <property type="match status" value="2"/>
</dbReference>
<evidence type="ECO:0000313" key="7">
    <source>
        <dbReference type="Proteomes" id="UP001440599"/>
    </source>
</evidence>
<dbReference type="InterPro" id="IPR029058">
    <property type="entry name" value="AB_hydrolase_fold"/>
</dbReference>
<dbReference type="Pfam" id="PF00395">
    <property type="entry name" value="SLH"/>
    <property type="match status" value="3"/>
</dbReference>
<organism evidence="6 7">
    <name type="scientific">Flavonifractor hominis</name>
    <dbReference type="NCBI Taxonomy" id="3133178"/>
    <lineage>
        <taxon>Bacteria</taxon>
        <taxon>Bacillati</taxon>
        <taxon>Bacillota</taxon>
        <taxon>Clostridia</taxon>
        <taxon>Eubacteriales</taxon>
        <taxon>Oscillospiraceae</taxon>
        <taxon>Flavonifractor</taxon>
    </lineage>
</organism>
<proteinExistence type="predicted"/>
<dbReference type="PANTHER" id="PTHR43037:SF5">
    <property type="entry name" value="FERULOYL ESTERASE"/>
    <property type="match status" value="1"/>
</dbReference>
<accession>A0ABV1EP20</accession>
<dbReference type="Proteomes" id="UP001440599">
    <property type="component" value="Unassembled WGS sequence"/>
</dbReference>
<evidence type="ECO:0000256" key="4">
    <source>
        <dbReference type="SAM" id="SignalP"/>
    </source>
</evidence>
<reference evidence="6 7" key="1">
    <citation type="submission" date="2024-03" db="EMBL/GenBank/DDBJ databases">
        <title>Human intestinal bacterial collection.</title>
        <authorList>
            <person name="Pauvert C."/>
            <person name="Hitch T.C.A."/>
            <person name="Clavel T."/>
        </authorList>
    </citation>
    <scope>NUCLEOTIDE SEQUENCE [LARGE SCALE GENOMIC DNA]</scope>
    <source>
        <strain evidence="6 7">CLA-AP-H34</strain>
    </source>
</reference>
<dbReference type="InterPro" id="IPR050955">
    <property type="entry name" value="Plant_Biomass_Hydrol_Est"/>
</dbReference>
<keyword evidence="1 4" id="KW-0732">Signal</keyword>
<evidence type="ECO:0000259" key="5">
    <source>
        <dbReference type="PROSITE" id="PS51272"/>
    </source>
</evidence>
<comment type="caution">
    <text evidence="6">The sequence shown here is derived from an EMBL/GenBank/DDBJ whole genome shotgun (WGS) entry which is preliminary data.</text>
</comment>
<gene>
    <name evidence="6" type="ORF">WMO45_04935</name>
</gene>
<evidence type="ECO:0000256" key="3">
    <source>
        <dbReference type="ARBA" id="ARBA00022801"/>
    </source>
</evidence>
<sequence length="784" mass="85218">MNWRKPLTLALAAAMTASLTLPALAADTPWYADAQAYVTENGLMTSTGNGFDPDATVTRATVFQTLYNAEGKPAVETPSTFTDVSGKWYADAAAWAQANGIASGTGTNTFNGDQVVTRGEIATILARYAEYKNLDTSGNGTSITGMADYSSVPSWAVDGMSLCFSNGVLSGKPGNLLAASDTATRAELATMLMNFSQLKEAKKYNFDPEHPYDGVMTGLFNNITITAGDETGTATYYLPEGMQPWTPAVIILTPNNTTAAEFAESETGLAWRAVADANKIGLAFLEPADGKTWNLTLSEDGRNDADILNQLYTTMRSKALTNVAPFSMDKSHTTLVGYGEGGAAALLFGGRYATDFSGICAVDATEVSAEALETVGDQLVYPFPGDSTMGVEEMHIQAKTVDTPVWFVNSADNNQAALDYYITANDATKGAANDYAETTYQAADSDARIWVSAKEQTPETIYNAFLGTTKRFMAMQEGGRVSFANDFTTSQWTIHEEEVNGELRRWMTYVPSSYTGDEDVPLVLVMHGYTASMYAIAEESRWYDVAEENGFIVVFAQALVRENEVNGNIPATTWVAGSFGQMFPDLDQDVDVNFINTVLDKTEAEYKIDTSRVYATGHSNGSMMTWTMGVNSTDRFAAIAPVGYMTAPSEEFSSDSLLPTWAIVGEFDSAANSEMVDGNTNVTTLEAWNEHNGVDENTLTESTQYDGKWETMTFTNDEDVPLVRFTTVLGTPHVYLQEESQTIWDEFFSKYSRGEDGTLYYEGKAVTADTYVSSDDWYTAATAE</sequence>
<feature type="domain" description="SLH" evidence="5">
    <location>
        <begin position="76"/>
        <end position="139"/>
    </location>
</feature>
<evidence type="ECO:0000313" key="6">
    <source>
        <dbReference type="EMBL" id="MEQ2455859.1"/>
    </source>
</evidence>
<dbReference type="Gene3D" id="3.40.50.1820">
    <property type="entry name" value="alpha/beta hydrolase"/>
    <property type="match status" value="2"/>
</dbReference>
<dbReference type="InterPro" id="IPR001119">
    <property type="entry name" value="SLH_dom"/>
</dbReference>
<feature type="chain" id="PRO_5045414071" evidence="4">
    <location>
        <begin position="26"/>
        <end position="784"/>
    </location>
</feature>
<keyword evidence="7" id="KW-1185">Reference proteome</keyword>
<evidence type="ECO:0000256" key="1">
    <source>
        <dbReference type="ARBA" id="ARBA00022729"/>
    </source>
</evidence>